<dbReference type="EMBL" id="LWDF02000058">
    <property type="protein sequence ID" value="KAE8258759.1"/>
    <property type="molecule type" value="Genomic_DNA"/>
</dbReference>
<comment type="caution">
    <text evidence="1">The sequence shown here is derived from an EMBL/GenBank/DDBJ whole genome shotgun (WGS) entry which is preliminary data.</text>
</comment>
<dbReference type="OrthoDB" id="63935at2759"/>
<dbReference type="PANTHER" id="PTHR15020">
    <property type="entry name" value="FLAVIN REDUCTASE-RELATED"/>
    <property type="match status" value="1"/>
</dbReference>
<accession>A0A177TF51</accession>
<dbReference type="SUPFAM" id="SSF51735">
    <property type="entry name" value="NAD(P)-binding Rossmann-fold domains"/>
    <property type="match status" value="1"/>
</dbReference>
<sequence>MKYVLLGATRGCGLQVLLQLLKSQDEQGHELFTLSRNKDALIKTLKENDYEFDTASKDPTSKNKLHIFVGDALKSESVQELFNTAGHDIDVIFFSLGGTLTFHSNPFKVPDLNPPSICEKGTDILLETLSAHHQVTPPKLVVISSNGLGKDGHSKLPFGLKTMYGWMLANPHADKEKMEKALHYNAGLPSVDFNPDGEAPATGALLKNLIIVRPALLTDGPVTAKYRSGEGYIRKAYSIRRADVGHFIYVQCLSRGADNGQWHNKSVSIAY</sequence>
<organism evidence="1 2">
    <name type="scientific">Tilletia indica</name>
    <dbReference type="NCBI Taxonomy" id="43049"/>
    <lineage>
        <taxon>Eukaryota</taxon>
        <taxon>Fungi</taxon>
        <taxon>Dikarya</taxon>
        <taxon>Basidiomycota</taxon>
        <taxon>Ustilaginomycotina</taxon>
        <taxon>Exobasidiomycetes</taxon>
        <taxon>Tilletiales</taxon>
        <taxon>Tilletiaceae</taxon>
        <taxon>Tilletia</taxon>
    </lineage>
</organism>
<proteinExistence type="predicted"/>
<keyword evidence="2" id="KW-1185">Reference proteome</keyword>
<evidence type="ECO:0008006" key="3">
    <source>
        <dbReference type="Google" id="ProtNLM"/>
    </source>
</evidence>
<protein>
    <recommendedName>
        <fullName evidence="3">NAD(P)-binding domain-containing protein</fullName>
    </recommendedName>
</protein>
<dbReference type="Gene3D" id="3.40.50.720">
    <property type="entry name" value="NAD(P)-binding Rossmann-like Domain"/>
    <property type="match status" value="1"/>
</dbReference>
<name>A0A177TF51_9BASI</name>
<gene>
    <name evidence="1" type="ORF">A4X13_0g1464</name>
</gene>
<evidence type="ECO:0000313" key="1">
    <source>
        <dbReference type="EMBL" id="KAE8258759.1"/>
    </source>
</evidence>
<dbReference type="PANTHER" id="PTHR15020:SF50">
    <property type="entry name" value="UPF0659 PROTEIN YMR090W"/>
    <property type="match status" value="1"/>
</dbReference>
<evidence type="ECO:0000313" key="2">
    <source>
        <dbReference type="Proteomes" id="UP000077521"/>
    </source>
</evidence>
<dbReference type="InterPro" id="IPR036291">
    <property type="entry name" value="NAD(P)-bd_dom_sf"/>
</dbReference>
<dbReference type="Proteomes" id="UP000077521">
    <property type="component" value="Unassembled WGS sequence"/>
</dbReference>
<reference evidence="1" key="2">
    <citation type="journal article" date="2019" name="IMA Fungus">
        <title>Genome sequencing and comparison of five Tilletia species to identify candidate genes for the detection of regulated species infecting wheat.</title>
        <authorList>
            <person name="Nguyen H.D.T."/>
            <person name="Sultana T."/>
            <person name="Kesanakurti P."/>
            <person name="Hambleton S."/>
        </authorList>
    </citation>
    <scope>NUCLEOTIDE SEQUENCE</scope>
    <source>
        <strain evidence="1">DAOMC 236416</strain>
    </source>
</reference>
<dbReference type="AlphaFoldDB" id="A0A177TF51"/>
<reference evidence="1" key="1">
    <citation type="submission" date="2016-04" db="EMBL/GenBank/DDBJ databases">
        <authorList>
            <person name="Nguyen H.D."/>
            <person name="Samba Siva P."/>
            <person name="Cullis J."/>
            <person name="Levesque C.A."/>
            <person name="Hambleton S."/>
        </authorList>
    </citation>
    <scope>NUCLEOTIDE SEQUENCE</scope>
    <source>
        <strain evidence="1">DAOMC 236416</strain>
    </source>
</reference>